<comment type="catalytic activity">
    <reaction evidence="7 8">
        <text>L-threonylcarbamoyladenylate + adenosine(37) in tRNA = N(6)-L-threonylcarbamoyladenosine(37) in tRNA + AMP + H(+)</text>
        <dbReference type="Rhea" id="RHEA:37059"/>
        <dbReference type="Rhea" id="RHEA-COMP:10162"/>
        <dbReference type="Rhea" id="RHEA-COMP:10163"/>
        <dbReference type="ChEBI" id="CHEBI:15378"/>
        <dbReference type="ChEBI" id="CHEBI:73682"/>
        <dbReference type="ChEBI" id="CHEBI:74411"/>
        <dbReference type="ChEBI" id="CHEBI:74418"/>
        <dbReference type="ChEBI" id="CHEBI:456215"/>
        <dbReference type="EC" id="2.3.1.234"/>
    </reaction>
</comment>
<feature type="domain" description="Gcp-like" evidence="10">
    <location>
        <begin position="117"/>
        <end position="387"/>
    </location>
</feature>
<comment type="subcellular location">
    <subcellularLocation>
        <location evidence="8">Cytoplasm</location>
    </subcellularLocation>
</comment>
<protein>
    <recommendedName>
        <fullName evidence="8">tRNA N6-adenosine threonylcarbamoyltransferase</fullName>
        <ecNumber evidence="8">2.3.1.234</ecNumber>
    </recommendedName>
    <alternativeName>
        <fullName evidence="8">N6-L-threonylcarbamoyladenine synthase</fullName>
        <shortName evidence="8">t(6)A synthase</shortName>
    </alternativeName>
    <alternativeName>
        <fullName evidence="8">t(6)A37 threonylcarbamoyladenosine biosynthesis protein TsaD</fullName>
    </alternativeName>
    <alternativeName>
        <fullName evidence="8">tRNA threonylcarbamoyladenosine biosynthesis protein TsaD</fullName>
    </alternativeName>
</protein>
<comment type="cofactor">
    <cofactor evidence="8">
        <name>Fe(2+)</name>
        <dbReference type="ChEBI" id="CHEBI:29033"/>
    </cofactor>
    <text evidence="8">Binds 1 Fe(2+) ion per subunit.</text>
</comment>
<evidence type="ECO:0000313" key="12">
    <source>
        <dbReference type="Proteomes" id="UP000177982"/>
    </source>
</evidence>
<dbReference type="InterPro" id="IPR022450">
    <property type="entry name" value="TsaD"/>
</dbReference>
<keyword evidence="2 8" id="KW-0808">Transferase</keyword>
<evidence type="ECO:0000256" key="8">
    <source>
        <dbReference type="HAMAP-Rule" id="MF_01445"/>
    </source>
</evidence>
<organism evidence="11 12">
    <name type="scientific">Candidatus Sungbacteria bacterium RIFCSPLOWO2_01_FULL_47_10</name>
    <dbReference type="NCBI Taxonomy" id="1802276"/>
    <lineage>
        <taxon>Bacteria</taxon>
        <taxon>Candidatus Sungiibacteriota</taxon>
    </lineage>
</organism>
<feature type="binding site" evidence="8">
    <location>
        <position position="381"/>
    </location>
    <ligand>
        <name>Fe cation</name>
        <dbReference type="ChEBI" id="CHEBI:24875"/>
    </ligand>
</feature>
<keyword evidence="6 8" id="KW-0012">Acyltransferase</keyword>
<keyword evidence="1 8" id="KW-0963">Cytoplasm</keyword>
<proteinExistence type="inferred from homology"/>
<feature type="binding site" evidence="8">
    <location>
        <position position="227"/>
    </location>
    <ligand>
        <name>substrate</name>
    </ligand>
</feature>
<feature type="binding site" evidence="8">
    <location>
        <position position="164"/>
    </location>
    <ligand>
        <name>Fe cation</name>
        <dbReference type="ChEBI" id="CHEBI:24875"/>
    </ligand>
</feature>
<evidence type="ECO:0000256" key="7">
    <source>
        <dbReference type="ARBA" id="ARBA00048117"/>
    </source>
</evidence>
<dbReference type="Gene3D" id="3.30.420.40">
    <property type="match status" value="3"/>
</dbReference>
<evidence type="ECO:0000256" key="5">
    <source>
        <dbReference type="ARBA" id="ARBA00023004"/>
    </source>
</evidence>
<dbReference type="GO" id="GO:0061711">
    <property type="term" value="F:tRNA N(6)-L-threonylcarbamoyladenine synthase activity"/>
    <property type="evidence" value="ECO:0007669"/>
    <property type="project" value="UniProtKB-EC"/>
</dbReference>
<evidence type="ECO:0000256" key="1">
    <source>
        <dbReference type="ARBA" id="ARBA00022490"/>
    </source>
</evidence>
<evidence type="ECO:0000256" key="3">
    <source>
        <dbReference type="ARBA" id="ARBA00022694"/>
    </source>
</evidence>
<dbReference type="InterPro" id="IPR017861">
    <property type="entry name" value="KAE1/TsaD"/>
</dbReference>
<dbReference type="AlphaFoldDB" id="A0A1G2L361"/>
<keyword evidence="4 8" id="KW-0479">Metal-binding</keyword>
<evidence type="ECO:0000256" key="4">
    <source>
        <dbReference type="ARBA" id="ARBA00022723"/>
    </source>
</evidence>
<feature type="coiled-coil region" evidence="9">
    <location>
        <begin position="86"/>
        <end position="113"/>
    </location>
</feature>
<accession>A0A1G2L361</accession>
<dbReference type="SUPFAM" id="SSF53067">
    <property type="entry name" value="Actin-like ATPase domain"/>
    <property type="match status" value="2"/>
</dbReference>
<gene>
    <name evidence="8" type="primary">tsaD</name>
    <name evidence="11" type="ORF">A2934_05100</name>
</gene>
<keyword evidence="5 8" id="KW-0408">Iron</keyword>
<dbReference type="FunFam" id="3.30.420.40:FF:000040">
    <property type="entry name" value="tRNA N6-adenosine threonylcarbamoyltransferase"/>
    <property type="match status" value="1"/>
</dbReference>
<comment type="function">
    <text evidence="8">Required for the formation of a threonylcarbamoyl group on adenosine at position 37 (t(6)A37) in tRNAs that read codons beginning with adenine. Is involved in the transfer of the threonylcarbamoyl moiety of threonylcarbamoyl-AMP (TC-AMP) to the N6 group of A37, together with TsaE and TsaB. TsaD likely plays a direct catalytic role in this reaction.</text>
</comment>
<dbReference type="Proteomes" id="UP000177982">
    <property type="component" value="Unassembled WGS sequence"/>
</dbReference>
<dbReference type="PROSITE" id="PS01016">
    <property type="entry name" value="GLYCOPROTEASE"/>
    <property type="match status" value="1"/>
</dbReference>
<keyword evidence="3 8" id="KW-0819">tRNA processing</keyword>
<dbReference type="GO" id="GO:0002949">
    <property type="term" value="P:tRNA threonylcarbamoyladenosine modification"/>
    <property type="evidence" value="ECO:0007669"/>
    <property type="project" value="UniProtKB-UniRule"/>
</dbReference>
<feature type="domain" description="Gcp-like" evidence="10">
    <location>
        <begin position="31"/>
        <end position="76"/>
    </location>
</feature>
<evidence type="ECO:0000313" key="11">
    <source>
        <dbReference type="EMBL" id="OHA05109.1"/>
    </source>
</evidence>
<comment type="similarity">
    <text evidence="8">Belongs to the KAE1 / TsaD family.</text>
</comment>
<dbReference type="EMBL" id="MHQO01000061">
    <property type="protein sequence ID" value="OHA05109.1"/>
    <property type="molecule type" value="Genomic_DNA"/>
</dbReference>
<feature type="binding site" evidence="8">
    <location>
        <position position="351"/>
    </location>
    <ligand>
        <name>substrate</name>
    </ligand>
</feature>
<keyword evidence="9" id="KW-0175">Coiled coil</keyword>
<feature type="binding site" evidence="8">
    <location>
        <position position="240"/>
    </location>
    <ligand>
        <name>substrate</name>
    </ligand>
</feature>
<sequence>MIICSIETSCDETAIAIAEFSGSKKRPALRVLSHIVSSQVKLHAKFGGVVPNLAKREHEKNLVPILLRALTEARFSNSGFQNPNYKQKQKSKIQKLEKILEREQELLKKFKKYIMPLQPPPVDAIAVTEGPGLAPALWVGLNFAKALSALWNKPIVPVNHMAGHLYSALIQKKSDLQPTAYNLQPIAFPAIALLVSGGHTELVLMKSHENFRVVGETLDDAAGEVFDKVARMLGLGYPGGPAISALAEMEIPISNFQITKKFKIQNSKKQLKLPRPMINSKDYNFSFSGLKTAVLYFLQGNPEFLKSKRAKSAVAREFQNAVVDVLISKTIRAANEHRAKTVLLGGGVAANELLRKRLDEFVARDLPHATLRIPRSDLTGDNALMIALAAYFGKKKPMKNLQKVAAYANLRLS</sequence>
<comment type="caution">
    <text evidence="11">The sequence shown here is derived from an EMBL/GenBank/DDBJ whole genome shotgun (WGS) entry which is preliminary data.</text>
</comment>
<evidence type="ECO:0000256" key="9">
    <source>
        <dbReference type="SAM" id="Coils"/>
    </source>
</evidence>
<dbReference type="PANTHER" id="PTHR11735">
    <property type="entry name" value="TRNA N6-ADENOSINE THREONYLCARBAMOYLTRANSFERASE"/>
    <property type="match status" value="1"/>
</dbReference>
<name>A0A1G2L361_9BACT</name>
<feature type="binding site" evidence="8">
    <location>
        <position position="160"/>
    </location>
    <ligand>
        <name>Fe cation</name>
        <dbReference type="ChEBI" id="CHEBI:24875"/>
    </ligand>
</feature>
<dbReference type="InterPro" id="IPR000905">
    <property type="entry name" value="Gcp-like_dom"/>
</dbReference>
<dbReference type="NCBIfam" id="TIGR00329">
    <property type="entry name" value="gcp_kae1"/>
    <property type="match status" value="1"/>
</dbReference>
<dbReference type="Pfam" id="PF00814">
    <property type="entry name" value="TsaD"/>
    <property type="match status" value="2"/>
</dbReference>
<comment type="caution">
    <text evidence="8">Lacks conserved residue(s) required for the propagation of feature annotation.</text>
</comment>
<feature type="binding site" evidence="8">
    <location>
        <begin position="194"/>
        <end position="198"/>
    </location>
    <ligand>
        <name>substrate</name>
    </ligand>
</feature>
<evidence type="ECO:0000256" key="6">
    <source>
        <dbReference type="ARBA" id="ARBA00023315"/>
    </source>
</evidence>
<dbReference type="HAMAP" id="MF_01445">
    <property type="entry name" value="TsaD"/>
    <property type="match status" value="1"/>
</dbReference>
<reference evidence="11 12" key="1">
    <citation type="journal article" date="2016" name="Nat. Commun.">
        <title>Thousands of microbial genomes shed light on interconnected biogeochemical processes in an aquifer system.</title>
        <authorList>
            <person name="Anantharaman K."/>
            <person name="Brown C.T."/>
            <person name="Hug L.A."/>
            <person name="Sharon I."/>
            <person name="Castelle C.J."/>
            <person name="Probst A.J."/>
            <person name="Thomas B.C."/>
            <person name="Singh A."/>
            <person name="Wilkins M.J."/>
            <person name="Karaoz U."/>
            <person name="Brodie E.L."/>
            <person name="Williams K.H."/>
            <person name="Hubbard S.S."/>
            <person name="Banfield J.F."/>
        </authorList>
    </citation>
    <scope>NUCLEOTIDE SEQUENCE [LARGE SCALE GENOMIC DNA]</scope>
</reference>
<dbReference type="GO" id="GO:0005506">
    <property type="term" value="F:iron ion binding"/>
    <property type="evidence" value="ECO:0007669"/>
    <property type="project" value="UniProtKB-UniRule"/>
</dbReference>
<dbReference type="GO" id="GO:0005737">
    <property type="term" value="C:cytoplasm"/>
    <property type="evidence" value="ECO:0007669"/>
    <property type="project" value="UniProtKB-SubCell"/>
</dbReference>
<evidence type="ECO:0000259" key="10">
    <source>
        <dbReference type="Pfam" id="PF00814"/>
    </source>
</evidence>
<evidence type="ECO:0000256" key="2">
    <source>
        <dbReference type="ARBA" id="ARBA00022679"/>
    </source>
</evidence>
<dbReference type="InterPro" id="IPR017860">
    <property type="entry name" value="Peptidase_M22_CS"/>
</dbReference>
<dbReference type="InterPro" id="IPR043129">
    <property type="entry name" value="ATPase_NBD"/>
</dbReference>
<dbReference type="EC" id="2.3.1.234" evidence="8"/>
<dbReference type="PANTHER" id="PTHR11735:SF6">
    <property type="entry name" value="TRNA N6-ADENOSINE THREONYLCARBAMOYLTRANSFERASE, MITOCHONDRIAL"/>
    <property type="match status" value="1"/>
</dbReference>